<evidence type="ECO:0000313" key="2">
    <source>
        <dbReference type="EMBL" id="SCG69080.1"/>
    </source>
</evidence>
<evidence type="ECO:0000256" key="1">
    <source>
        <dbReference type="SAM" id="MobiDB-lite"/>
    </source>
</evidence>
<reference evidence="3" key="1">
    <citation type="submission" date="2016-06" db="EMBL/GenBank/DDBJ databases">
        <authorList>
            <person name="Varghese N."/>
            <person name="Submissions Spin"/>
        </authorList>
    </citation>
    <scope>NUCLEOTIDE SEQUENCE [LARGE SCALE GENOMIC DNA]</scope>
    <source>
        <strain evidence="3">DSM 45161</strain>
    </source>
</reference>
<protein>
    <submittedName>
        <fullName evidence="2">Uncharacterized protein</fullName>
    </submittedName>
</protein>
<dbReference type="Proteomes" id="UP000198215">
    <property type="component" value="Chromosome I"/>
</dbReference>
<name>A0A1C5JET7_9ACTN</name>
<organism evidence="2 3">
    <name type="scientific">Micromonospora coxensis</name>
    <dbReference type="NCBI Taxonomy" id="356852"/>
    <lineage>
        <taxon>Bacteria</taxon>
        <taxon>Bacillati</taxon>
        <taxon>Actinomycetota</taxon>
        <taxon>Actinomycetes</taxon>
        <taxon>Micromonosporales</taxon>
        <taxon>Micromonosporaceae</taxon>
        <taxon>Micromonospora</taxon>
    </lineage>
</organism>
<dbReference type="RefSeq" id="WP_088977780.1">
    <property type="nucleotide sequence ID" value="NZ_LT607753.1"/>
</dbReference>
<sequence length="67" mass="7118">MSGQSNPPPVETAARPGTDPARCGRSEAADSHRCACGRLRDRCVRDTVHAVWSEPHDEPVGPLPADA</sequence>
<dbReference type="OrthoDB" id="3405109at2"/>
<dbReference type="EMBL" id="LT607753">
    <property type="protein sequence ID" value="SCG69080.1"/>
    <property type="molecule type" value="Genomic_DNA"/>
</dbReference>
<feature type="compositionally biased region" description="Basic and acidic residues" evidence="1">
    <location>
        <begin position="22"/>
        <end position="31"/>
    </location>
</feature>
<proteinExistence type="predicted"/>
<feature type="region of interest" description="Disordered" evidence="1">
    <location>
        <begin position="1"/>
        <end position="31"/>
    </location>
</feature>
<keyword evidence="3" id="KW-1185">Reference proteome</keyword>
<feature type="compositionally biased region" description="Pro residues" evidence="1">
    <location>
        <begin position="1"/>
        <end position="10"/>
    </location>
</feature>
<dbReference type="AlphaFoldDB" id="A0A1C5JET7"/>
<gene>
    <name evidence="2" type="ORF">GA0070614_4486</name>
</gene>
<evidence type="ECO:0000313" key="3">
    <source>
        <dbReference type="Proteomes" id="UP000198215"/>
    </source>
</evidence>
<accession>A0A1C5JET7</accession>